<name>A0AAE0SPF7_9BIVA</name>
<reference evidence="2" key="3">
    <citation type="submission" date="2023-05" db="EMBL/GenBank/DDBJ databases">
        <authorList>
            <person name="Smith C.H."/>
        </authorList>
    </citation>
    <scope>NUCLEOTIDE SEQUENCE</scope>
    <source>
        <strain evidence="2">CHS0354</strain>
        <tissue evidence="2">Mantle</tissue>
    </source>
</reference>
<dbReference type="EMBL" id="JAEAOA010000576">
    <property type="protein sequence ID" value="KAK3595384.1"/>
    <property type="molecule type" value="Genomic_DNA"/>
</dbReference>
<gene>
    <name evidence="2" type="ORF">CHS0354_008811</name>
</gene>
<accession>A0AAE0SPF7</accession>
<comment type="caution">
    <text evidence="2">The sequence shown here is derived from an EMBL/GenBank/DDBJ whole genome shotgun (WGS) entry which is preliminary data.</text>
</comment>
<sequence>MKGTPMDLKHTSRSSGPTSGIHDMVNGTPYGCVLSTTLSNLMVDSTPDYMAPNLLMTVLENPKQQHGVTIRPLHYYLANLSGRPEWSKALSVTDHCHLTSICVGSSLGFGECGYVKKLVSSFSALKVCTGLLQSTSFKNSKSSQVYYKAHPFKNSKSSQVYYKAHPFKNSKSSQEKLLYN</sequence>
<organism evidence="2 3">
    <name type="scientific">Potamilus streckersoni</name>
    <dbReference type="NCBI Taxonomy" id="2493646"/>
    <lineage>
        <taxon>Eukaryota</taxon>
        <taxon>Metazoa</taxon>
        <taxon>Spiralia</taxon>
        <taxon>Lophotrochozoa</taxon>
        <taxon>Mollusca</taxon>
        <taxon>Bivalvia</taxon>
        <taxon>Autobranchia</taxon>
        <taxon>Heteroconchia</taxon>
        <taxon>Palaeoheterodonta</taxon>
        <taxon>Unionida</taxon>
        <taxon>Unionoidea</taxon>
        <taxon>Unionidae</taxon>
        <taxon>Ambleminae</taxon>
        <taxon>Lampsilini</taxon>
        <taxon>Potamilus</taxon>
    </lineage>
</organism>
<evidence type="ECO:0000313" key="3">
    <source>
        <dbReference type="Proteomes" id="UP001195483"/>
    </source>
</evidence>
<dbReference type="AlphaFoldDB" id="A0AAE0SPF7"/>
<feature type="region of interest" description="Disordered" evidence="1">
    <location>
        <begin position="1"/>
        <end position="23"/>
    </location>
</feature>
<keyword evidence="3" id="KW-1185">Reference proteome</keyword>
<dbReference type="Proteomes" id="UP001195483">
    <property type="component" value="Unassembled WGS sequence"/>
</dbReference>
<reference evidence="2" key="1">
    <citation type="journal article" date="2021" name="Genome Biol. Evol.">
        <title>A High-Quality Reference Genome for a Parasitic Bivalve with Doubly Uniparental Inheritance (Bivalvia: Unionida).</title>
        <authorList>
            <person name="Smith C.H."/>
        </authorList>
    </citation>
    <scope>NUCLEOTIDE SEQUENCE</scope>
    <source>
        <strain evidence="2">CHS0354</strain>
    </source>
</reference>
<evidence type="ECO:0000313" key="2">
    <source>
        <dbReference type="EMBL" id="KAK3595384.1"/>
    </source>
</evidence>
<reference evidence="2" key="2">
    <citation type="journal article" date="2021" name="Genome Biol. Evol.">
        <title>Developing a high-quality reference genome for a parasitic bivalve with doubly uniparental inheritance (Bivalvia: Unionida).</title>
        <authorList>
            <person name="Smith C.H."/>
        </authorList>
    </citation>
    <scope>NUCLEOTIDE SEQUENCE</scope>
    <source>
        <strain evidence="2">CHS0354</strain>
        <tissue evidence="2">Mantle</tissue>
    </source>
</reference>
<protein>
    <submittedName>
        <fullName evidence="2">Uncharacterized protein</fullName>
    </submittedName>
</protein>
<evidence type="ECO:0000256" key="1">
    <source>
        <dbReference type="SAM" id="MobiDB-lite"/>
    </source>
</evidence>
<proteinExistence type="predicted"/>